<reference evidence="5 6" key="1">
    <citation type="journal article" date="2015" name="Fungal Genet. Biol.">
        <title>Evolution of novel wood decay mechanisms in Agaricales revealed by the genome sequences of Fistulina hepatica and Cylindrobasidium torrendii.</title>
        <authorList>
            <person name="Floudas D."/>
            <person name="Held B.W."/>
            <person name="Riley R."/>
            <person name="Nagy L.G."/>
            <person name="Koehler G."/>
            <person name="Ransdell A.S."/>
            <person name="Younus H."/>
            <person name="Chow J."/>
            <person name="Chiniquy J."/>
            <person name="Lipzen A."/>
            <person name="Tritt A."/>
            <person name="Sun H."/>
            <person name="Haridas S."/>
            <person name="LaButti K."/>
            <person name="Ohm R.A."/>
            <person name="Kues U."/>
            <person name="Blanchette R.A."/>
            <person name="Grigoriev I.V."/>
            <person name="Minto R.E."/>
            <person name="Hibbett D.S."/>
        </authorList>
    </citation>
    <scope>NUCLEOTIDE SEQUENCE [LARGE SCALE GENOMIC DNA]</scope>
    <source>
        <strain evidence="5 6">FP15055 ss-10</strain>
    </source>
</reference>
<accession>A0A0D7BBQ9</accession>
<name>A0A0D7BBQ9_9AGAR</name>
<keyword evidence="3" id="KW-0175">Coiled coil</keyword>
<dbReference type="GO" id="GO:0006397">
    <property type="term" value="P:mRNA processing"/>
    <property type="evidence" value="ECO:0007669"/>
    <property type="project" value="InterPro"/>
</dbReference>
<evidence type="ECO:0000313" key="6">
    <source>
        <dbReference type="Proteomes" id="UP000054007"/>
    </source>
</evidence>
<feature type="region of interest" description="Disordered" evidence="4">
    <location>
        <begin position="189"/>
        <end position="259"/>
    </location>
</feature>
<dbReference type="AlphaFoldDB" id="A0A0D7BBQ9"/>
<protein>
    <submittedName>
        <fullName evidence="5">Uncharacterized protein</fullName>
    </submittedName>
</protein>
<dbReference type="GO" id="GO:0000445">
    <property type="term" value="C:THO complex part of transcription export complex"/>
    <property type="evidence" value="ECO:0007669"/>
    <property type="project" value="InterPro"/>
</dbReference>
<feature type="coiled-coil region" evidence="3">
    <location>
        <begin position="74"/>
        <end position="155"/>
    </location>
</feature>
<organism evidence="5 6">
    <name type="scientific">Cylindrobasidium torrendii FP15055 ss-10</name>
    <dbReference type="NCBI Taxonomy" id="1314674"/>
    <lineage>
        <taxon>Eukaryota</taxon>
        <taxon>Fungi</taxon>
        <taxon>Dikarya</taxon>
        <taxon>Basidiomycota</taxon>
        <taxon>Agaricomycotina</taxon>
        <taxon>Agaricomycetes</taxon>
        <taxon>Agaricomycetidae</taxon>
        <taxon>Agaricales</taxon>
        <taxon>Marasmiineae</taxon>
        <taxon>Physalacriaceae</taxon>
        <taxon>Cylindrobasidium</taxon>
    </lineage>
</organism>
<keyword evidence="6" id="KW-1185">Reference proteome</keyword>
<evidence type="ECO:0000256" key="4">
    <source>
        <dbReference type="SAM" id="MobiDB-lite"/>
    </source>
</evidence>
<comment type="subcellular location">
    <subcellularLocation>
        <location evidence="1">Nucleus</location>
    </subcellularLocation>
</comment>
<evidence type="ECO:0000313" key="5">
    <source>
        <dbReference type="EMBL" id="KIY67953.1"/>
    </source>
</evidence>
<keyword evidence="2" id="KW-0539">Nucleus</keyword>
<dbReference type="EMBL" id="KN880513">
    <property type="protein sequence ID" value="KIY67953.1"/>
    <property type="molecule type" value="Genomic_DNA"/>
</dbReference>
<proteinExistence type="predicted"/>
<dbReference type="STRING" id="1314674.A0A0D7BBQ9"/>
<dbReference type="Pfam" id="PF05615">
    <property type="entry name" value="THOC7"/>
    <property type="match status" value="1"/>
</dbReference>
<evidence type="ECO:0000256" key="3">
    <source>
        <dbReference type="SAM" id="Coils"/>
    </source>
</evidence>
<dbReference type="OrthoDB" id="205166at2759"/>
<gene>
    <name evidence="5" type="ORF">CYLTODRAFT_396194</name>
</gene>
<evidence type="ECO:0000256" key="1">
    <source>
        <dbReference type="ARBA" id="ARBA00004123"/>
    </source>
</evidence>
<evidence type="ECO:0000256" key="2">
    <source>
        <dbReference type="ARBA" id="ARBA00023242"/>
    </source>
</evidence>
<feature type="compositionally biased region" description="Basic and acidic residues" evidence="4">
    <location>
        <begin position="230"/>
        <end position="240"/>
    </location>
</feature>
<dbReference type="Proteomes" id="UP000054007">
    <property type="component" value="Unassembled WGS sequence"/>
</dbReference>
<dbReference type="InterPro" id="IPR008501">
    <property type="entry name" value="THOC7/Mft1"/>
</dbReference>
<sequence>MAAQGGGPAFSLEEEDAILHSRIYNDHRGLKRIASKFYALSTSSGTDAINDARESFITELETLKLTMSKSALICEAEARQVEDYQQERQRIDEEHGRLQGEIEQLKLALQRAQTIRAQKIEYDHIASSINSIPSRAEAQSEILALESDIDAIRNEHETQSRILLQQKTALEQVVGQLLALRQVGKDADEPAEPIAAPTPGVDLDAASTPAAPMDDDKKDGSDIEMGEVSETPKGKRRREDMEEGEATDGSSELSDPPDD</sequence>